<accession>A0ABU1Z819</accession>
<dbReference type="CDD" id="cd06225">
    <property type="entry name" value="HAMP"/>
    <property type="match status" value="1"/>
</dbReference>
<feature type="domain" description="Histidine kinase" evidence="10">
    <location>
        <begin position="277"/>
        <end position="495"/>
    </location>
</feature>
<dbReference type="Gene3D" id="3.40.50.2300">
    <property type="match status" value="1"/>
</dbReference>
<dbReference type="PRINTS" id="PR00344">
    <property type="entry name" value="BCTRLSENSOR"/>
</dbReference>
<name>A0ABU1Z819_9BURK</name>
<dbReference type="InterPro" id="IPR001789">
    <property type="entry name" value="Sig_transdc_resp-reg_receiver"/>
</dbReference>
<feature type="coiled-coil region" evidence="8">
    <location>
        <begin position="222"/>
        <end position="270"/>
    </location>
</feature>
<dbReference type="PROSITE" id="PS50885">
    <property type="entry name" value="HAMP"/>
    <property type="match status" value="1"/>
</dbReference>
<dbReference type="SUPFAM" id="SSF47384">
    <property type="entry name" value="Homodimeric domain of signal transducing histidine kinase"/>
    <property type="match status" value="1"/>
</dbReference>
<dbReference type="EC" id="2.7.13.3" evidence="3"/>
<dbReference type="InterPro" id="IPR033417">
    <property type="entry name" value="CHASE8"/>
</dbReference>
<dbReference type="InterPro" id="IPR036097">
    <property type="entry name" value="HisK_dim/P_sf"/>
</dbReference>
<dbReference type="InterPro" id="IPR003661">
    <property type="entry name" value="HisK_dim/P_dom"/>
</dbReference>
<evidence type="ECO:0000313" key="14">
    <source>
        <dbReference type="Proteomes" id="UP001180536"/>
    </source>
</evidence>
<keyword evidence="9" id="KW-0472">Membrane</keyword>
<protein>
    <recommendedName>
        <fullName evidence="3">histidine kinase</fullName>
        <ecNumber evidence="3">2.7.13.3</ecNumber>
    </recommendedName>
</protein>
<keyword evidence="4 7" id="KW-0597">Phosphoprotein</keyword>
<dbReference type="CDD" id="cd00082">
    <property type="entry name" value="HisKA"/>
    <property type="match status" value="1"/>
</dbReference>
<dbReference type="SUPFAM" id="SSF52172">
    <property type="entry name" value="CheY-like"/>
    <property type="match status" value="1"/>
</dbReference>
<feature type="domain" description="HAMP" evidence="12">
    <location>
        <begin position="177"/>
        <end position="230"/>
    </location>
</feature>
<proteinExistence type="predicted"/>
<evidence type="ECO:0000256" key="8">
    <source>
        <dbReference type="SAM" id="Coils"/>
    </source>
</evidence>
<keyword evidence="6" id="KW-0418">Kinase</keyword>
<evidence type="ECO:0000256" key="1">
    <source>
        <dbReference type="ARBA" id="ARBA00000085"/>
    </source>
</evidence>
<dbReference type="Pfam" id="PF00072">
    <property type="entry name" value="Response_reg"/>
    <property type="match status" value="1"/>
</dbReference>
<feature type="domain" description="Response regulatory" evidence="11">
    <location>
        <begin position="523"/>
        <end position="640"/>
    </location>
</feature>
<dbReference type="Pfam" id="PF02518">
    <property type="entry name" value="HATPase_c"/>
    <property type="match status" value="1"/>
</dbReference>
<sequence length="648" mass="70593">MFRLSLQRRLLGVTMLTSLVALLVALGAMVAYDLRAYHEGWVADLKAQTELLGRATAPALEFDDHKVASENLALLRLQPKIKAAAVYSADGERFASYAAAGVDATLPVHAEDAGVRRTGGDLIVVQAIQQDGRTIGSVLLRAEYALYDRVLTYIGISAAVAVVALGIAMLLSLRLQRAVVQPILAMSDVARDVMQRQDYSRRAPKVTDDEVGVLAESFNGMLSEIERRSHEVLRLNEELETRVRERTAQLECSNEELKHATDVAEKANRAKSEFLSSMSHELRTPLNAIIGFGQLLGTDVTDANPERRREFVDHIVGAGKHLLTLINEILNLARIESGHVELSLEPVLMDEVLAECRKMIEPLAQQRGIATQFSSGGGWVALADRMRLKQVLLNLVSNAIKYNRPNGSVYVGCDSLGPHQLRITVQDTGRGLRPEQVQALFQPFNRLGQEAGPEQGTGIGLVVTRRLVELMGGQISVHSSPGEGSVFTVDLQASEMPVLPRAETDWGALTELAKPRDGTPVATVLYVEDNPASRKLVEELLRPRNDLRLLSAADGRTGVNMALAERPDVILMDNNMPLMSGREAQALLKRDPRTADIPVIALTANAMPDAAASGLAAGFFRYLTKPLDAGQLMNALDSALDATRQRRG</sequence>
<dbReference type="InterPro" id="IPR004358">
    <property type="entry name" value="Sig_transdc_His_kin-like_C"/>
</dbReference>
<feature type="modified residue" description="4-aspartylphosphate" evidence="7">
    <location>
        <position position="573"/>
    </location>
</feature>
<dbReference type="InterPro" id="IPR005467">
    <property type="entry name" value="His_kinase_dom"/>
</dbReference>
<feature type="transmembrane region" description="Helical" evidence="9">
    <location>
        <begin position="150"/>
        <end position="171"/>
    </location>
</feature>
<evidence type="ECO:0000256" key="2">
    <source>
        <dbReference type="ARBA" id="ARBA00004370"/>
    </source>
</evidence>
<keyword evidence="14" id="KW-1185">Reference proteome</keyword>
<keyword evidence="8" id="KW-0175">Coiled coil</keyword>
<dbReference type="SMART" id="SM00387">
    <property type="entry name" value="HATPase_c"/>
    <property type="match status" value="1"/>
</dbReference>
<dbReference type="InterPro" id="IPR003660">
    <property type="entry name" value="HAMP_dom"/>
</dbReference>
<dbReference type="SUPFAM" id="SSF55874">
    <property type="entry name" value="ATPase domain of HSP90 chaperone/DNA topoisomerase II/histidine kinase"/>
    <property type="match status" value="1"/>
</dbReference>
<evidence type="ECO:0000256" key="9">
    <source>
        <dbReference type="SAM" id="Phobius"/>
    </source>
</evidence>
<evidence type="ECO:0000256" key="7">
    <source>
        <dbReference type="PROSITE-ProRule" id="PRU00169"/>
    </source>
</evidence>
<dbReference type="CDD" id="cd16922">
    <property type="entry name" value="HATPase_EvgS-ArcB-TorS-like"/>
    <property type="match status" value="1"/>
</dbReference>
<dbReference type="SMART" id="SM00448">
    <property type="entry name" value="REC"/>
    <property type="match status" value="1"/>
</dbReference>
<dbReference type="PROSITE" id="PS50110">
    <property type="entry name" value="RESPONSE_REGULATORY"/>
    <property type="match status" value="1"/>
</dbReference>
<keyword evidence="9" id="KW-1133">Transmembrane helix</keyword>
<dbReference type="PROSITE" id="PS50109">
    <property type="entry name" value="HIS_KIN"/>
    <property type="match status" value="1"/>
</dbReference>
<comment type="subcellular location">
    <subcellularLocation>
        <location evidence="2">Membrane</location>
    </subcellularLocation>
</comment>
<evidence type="ECO:0000256" key="6">
    <source>
        <dbReference type="ARBA" id="ARBA00022777"/>
    </source>
</evidence>
<organism evidence="13 14">
    <name type="scientific">Pelomonas aquatica</name>
    <dbReference type="NCBI Taxonomy" id="431058"/>
    <lineage>
        <taxon>Bacteria</taxon>
        <taxon>Pseudomonadati</taxon>
        <taxon>Pseudomonadota</taxon>
        <taxon>Betaproteobacteria</taxon>
        <taxon>Burkholderiales</taxon>
        <taxon>Sphaerotilaceae</taxon>
        <taxon>Roseateles</taxon>
    </lineage>
</organism>
<dbReference type="RefSeq" id="WP_310344296.1">
    <property type="nucleotide sequence ID" value="NZ_JAVDXQ010000003.1"/>
</dbReference>
<comment type="catalytic activity">
    <reaction evidence="1">
        <text>ATP + protein L-histidine = ADP + protein N-phospho-L-histidine.</text>
        <dbReference type="EC" id="2.7.13.3"/>
    </reaction>
</comment>
<dbReference type="PANTHER" id="PTHR43047:SF72">
    <property type="entry name" value="OSMOSENSING HISTIDINE PROTEIN KINASE SLN1"/>
    <property type="match status" value="1"/>
</dbReference>
<dbReference type="Gene3D" id="3.30.565.10">
    <property type="entry name" value="Histidine kinase-like ATPase, C-terminal domain"/>
    <property type="match status" value="1"/>
</dbReference>
<evidence type="ECO:0000256" key="4">
    <source>
        <dbReference type="ARBA" id="ARBA00022553"/>
    </source>
</evidence>
<keyword evidence="5" id="KW-0808">Transferase</keyword>
<dbReference type="InterPro" id="IPR036890">
    <property type="entry name" value="HATPase_C_sf"/>
</dbReference>
<dbReference type="Pfam" id="PF17152">
    <property type="entry name" value="CHASE8"/>
    <property type="match status" value="1"/>
</dbReference>
<evidence type="ECO:0000259" key="12">
    <source>
        <dbReference type="PROSITE" id="PS50885"/>
    </source>
</evidence>
<evidence type="ECO:0000313" key="13">
    <source>
        <dbReference type="EMBL" id="MDR7296767.1"/>
    </source>
</evidence>
<dbReference type="Gene3D" id="1.10.287.130">
    <property type="match status" value="1"/>
</dbReference>
<dbReference type="Proteomes" id="UP001180536">
    <property type="component" value="Unassembled WGS sequence"/>
</dbReference>
<dbReference type="Pfam" id="PF00672">
    <property type="entry name" value="HAMP"/>
    <property type="match status" value="1"/>
</dbReference>
<dbReference type="SUPFAM" id="SSF158472">
    <property type="entry name" value="HAMP domain-like"/>
    <property type="match status" value="1"/>
</dbReference>
<comment type="caution">
    <text evidence="13">The sequence shown here is derived from an EMBL/GenBank/DDBJ whole genome shotgun (WGS) entry which is preliminary data.</text>
</comment>
<keyword evidence="9" id="KW-0812">Transmembrane</keyword>
<dbReference type="PANTHER" id="PTHR43047">
    <property type="entry name" value="TWO-COMPONENT HISTIDINE PROTEIN KINASE"/>
    <property type="match status" value="1"/>
</dbReference>
<dbReference type="SMART" id="SM00304">
    <property type="entry name" value="HAMP"/>
    <property type="match status" value="1"/>
</dbReference>
<gene>
    <name evidence="13" type="ORF">J2X16_002114</name>
</gene>
<dbReference type="EMBL" id="JAVDXQ010000003">
    <property type="protein sequence ID" value="MDR7296767.1"/>
    <property type="molecule type" value="Genomic_DNA"/>
</dbReference>
<dbReference type="InterPro" id="IPR003594">
    <property type="entry name" value="HATPase_dom"/>
</dbReference>
<evidence type="ECO:0000259" key="10">
    <source>
        <dbReference type="PROSITE" id="PS50109"/>
    </source>
</evidence>
<evidence type="ECO:0000256" key="3">
    <source>
        <dbReference type="ARBA" id="ARBA00012438"/>
    </source>
</evidence>
<dbReference type="SMART" id="SM00388">
    <property type="entry name" value="HisKA"/>
    <property type="match status" value="1"/>
</dbReference>
<evidence type="ECO:0000259" key="11">
    <source>
        <dbReference type="PROSITE" id="PS50110"/>
    </source>
</evidence>
<evidence type="ECO:0000256" key="5">
    <source>
        <dbReference type="ARBA" id="ARBA00022679"/>
    </source>
</evidence>
<dbReference type="InterPro" id="IPR011006">
    <property type="entry name" value="CheY-like_superfamily"/>
</dbReference>
<dbReference type="Gene3D" id="6.10.340.10">
    <property type="match status" value="1"/>
</dbReference>
<dbReference type="Pfam" id="PF00512">
    <property type="entry name" value="HisKA"/>
    <property type="match status" value="1"/>
</dbReference>
<reference evidence="13 14" key="1">
    <citation type="submission" date="2023-07" db="EMBL/GenBank/DDBJ databases">
        <title>Sorghum-associated microbial communities from plants grown in Nebraska, USA.</title>
        <authorList>
            <person name="Schachtman D."/>
        </authorList>
    </citation>
    <scope>NUCLEOTIDE SEQUENCE [LARGE SCALE GENOMIC DNA]</scope>
    <source>
        <strain evidence="13 14">BE310</strain>
    </source>
</reference>